<feature type="compositionally biased region" description="Basic and acidic residues" evidence="1">
    <location>
        <begin position="151"/>
        <end position="164"/>
    </location>
</feature>
<dbReference type="Pfam" id="PF07714">
    <property type="entry name" value="PK_Tyr_Ser-Thr"/>
    <property type="match status" value="1"/>
</dbReference>
<comment type="caution">
    <text evidence="3">The sequence shown here is derived from an EMBL/GenBank/DDBJ whole genome shotgun (WGS) entry which is preliminary data.</text>
</comment>
<organism evidence="3 4">
    <name type="scientific">Funneliformis geosporum</name>
    <dbReference type="NCBI Taxonomy" id="1117311"/>
    <lineage>
        <taxon>Eukaryota</taxon>
        <taxon>Fungi</taxon>
        <taxon>Fungi incertae sedis</taxon>
        <taxon>Mucoromycota</taxon>
        <taxon>Glomeromycotina</taxon>
        <taxon>Glomeromycetes</taxon>
        <taxon>Glomerales</taxon>
        <taxon>Glomeraceae</taxon>
        <taxon>Funneliformis</taxon>
    </lineage>
</organism>
<dbReference type="Gene3D" id="1.10.510.10">
    <property type="entry name" value="Transferase(Phosphotransferase) domain 1"/>
    <property type="match status" value="2"/>
</dbReference>
<dbReference type="EMBL" id="CAMKVN010000374">
    <property type="protein sequence ID" value="CAI2167259.1"/>
    <property type="molecule type" value="Genomic_DNA"/>
</dbReference>
<feature type="compositionally biased region" description="Basic and acidic residues" evidence="1">
    <location>
        <begin position="382"/>
        <end position="398"/>
    </location>
</feature>
<feature type="domain" description="Protein kinase" evidence="2">
    <location>
        <begin position="113"/>
        <end position="369"/>
    </location>
</feature>
<dbReference type="Proteomes" id="UP001153678">
    <property type="component" value="Unassembled WGS sequence"/>
</dbReference>
<dbReference type="PANTHER" id="PTHR44329">
    <property type="entry name" value="SERINE/THREONINE-PROTEIN KINASE TNNI3K-RELATED"/>
    <property type="match status" value="1"/>
</dbReference>
<sequence>MNFLAFKPELPKLFFRIYSEQYDIDLAIDISEGLREKAVPGTPENYVKIYTECWDNEPDNRPSMNQVVDKLNSIIANLNKTKDEKMNIDDEASLQSSQSSAQHIYSNSLTANFSYTTQLSTTQLSQLIQNFNLVQTNISDNESVNESDNESVNKSDNESDKESDNEPDNEFNKLNNLAKHPNTNEFLLVMQYANDGDLQSYLKNNFNNLNWNDKKMLAFQIADGLNYLHNKDVLHRDFHSKNIVIHNKIAKITDFGFSKIENNSTIHIGVCGRAAYIEPQILANPKFQYIKASDIYSYGVLMWEISSGYSPFNNNPNIIAIASGKSRENTIKETPKDYEILYKKCWDQEPKQRPTTKEILEEFSKMGFRKIIDKSAKNIKEEKEEGFAEDVSNKKSDSESTIDNIQLGTVEDLSVP</sequence>
<dbReference type="InterPro" id="IPR000719">
    <property type="entry name" value="Prot_kinase_dom"/>
</dbReference>
<dbReference type="OrthoDB" id="1668230at2759"/>
<protein>
    <submittedName>
        <fullName evidence="3">5713_t:CDS:1</fullName>
    </submittedName>
</protein>
<gene>
    <name evidence="3" type="ORF">FWILDA_LOCUS2984</name>
</gene>
<dbReference type="InterPro" id="IPR051681">
    <property type="entry name" value="Ser/Thr_Kinases-Pseudokinases"/>
</dbReference>
<evidence type="ECO:0000313" key="3">
    <source>
        <dbReference type="EMBL" id="CAI2167259.1"/>
    </source>
</evidence>
<dbReference type="InterPro" id="IPR001245">
    <property type="entry name" value="Ser-Thr/Tyr_kinase_cat_dom"/>
</dbReference>
<accession>A0A9W4SF39</accession>
<reference evidence="3" key="1">
    <citation type="submission" date="2022-08" db="EMBL/GenBank/DDBJ databases">
        <authorList>
            <person name="Kallberg Y."/>
            <person name="Tangrot J."/>
            <person name="Rosling A."/>
        </authorList>
    </citation>
    <scope>NUCLEOTIDE SEQUENCE</scope>
    <source>
        <strain evidence="3">Wild A</strain>
    </source>
</reference>
<proteinExistence type="predicted"/>
<dbReference type="AlphaFoldDB" id="A0A9W4SF39"/>
<dbReference type="PROSITE" id="PS50011">
    <property type="entry name" value="PROTEIN_KINASE_DOM"/>
    <property type="match status" value="1"/>
</dbReference>
<dbReference type="GO" id="GO:0005524">
    <property type="term" value="F:ATP binding"/>
    <property type="evidence" value="ECO:0007669"/>
    <property type="project" value="InterPro"/>
</dbReference>
<dbReference type="GO" id="GO:0004674">
    <property type="term" value="F:protein serine/threonine kinase activity"/>
    <property type="evidence" value="ECO:0007669"/>
    <property type="project" value="TreeGrafter"/>
</dbReference>
<evidence type="ECO:0000256" key="1">
    <source>
        <dbReference type="SAM" id="MobiDB-lite"/>
    </source>
</evidence>
<evidence type="ECO:0000313" key="4">
    <source>
        <dbReference type="Proteomes" id="UP001153678"/>
    </source>
</evidence>
<keyword evidence="4" id="KW-1185">Reference proteome</keyword>
<feature type="region of interest" description="Disordered" evidence="1">
    <location>
        <begin position="382"/>
        <end position="416"/>
    </location>
</feature>
<dbReference type="InterPro" id="IPR011009">
    <property type="entry name" value="Kinase-like_dom_sf"/>
</dbReference>
<evidence type="ECO:0000259" key="2">
    <source>
        <dbReference type="PROSITE" id="PS50011"/>
    </source>
</evidence>
<dbReference type="PRINTS" id="PR00109">
    <property type="entry name" value="TYRKINASE"/>
</dbReference>
<feature type="region of interest" description="Disordered" evidence="1">
    <location>
        <begin position="139"/>
        <end position="176"/>
    </location>
</feature>
<name>A0A9W4SF39_9GLOM</name>
<dbReference type="SUPFAM" id="SSF56112">
    <property type="entry name" value="Protein kinase-like (PK-like)"/>
    <property type="match status" value="1"/>
</dbReference>